<protein>
    <recommendedName>
        <fullName evidence="13">8-oxo-dGTP diphosphatase</fullName>
        <ecNumber evidence="12">3.6.1.55</ecNumber>
    </recommendedName>
    <alternativeName>
        <fullName evidence="16">7,8-dihydro-8-oxoguanine-triphosphatase</fullName>
    </alternativeName>
    <alternativeName>
        <fullName evidence="15">Mutator protein MutT</fullName>
    </alternativeName>
    <alternativeName>
        <fullName evidence="14">dGTP pyrophosphohydrolase</fullName>
    </alternativeName>
</protein>
<evidence type="ECO:0000256" key="14">
    <source>
        <dbReference type="ARBA" id="ARBA00041592"/>
    </source>
</evidence>
<dbReference type="InterPro" id="IPR047127">
    <property type="entry name" value="MutT-like"/>
</dbReference>
<comment type="catalytic activity">
    <reaction evidence="11">
        <text>8-oxo-GTP + H2O = 8-oxo-GMP + diphosphate + H(+)</text>
        <dbReference type="Rhea" id="RHEA:67616"/>
        <dbReference type="ChEBI" id="CHEBI:15377"/>
        <dbReference type="ChEBI" id="CHEBI:15378"/>
        <dbReference type="ChEBI" id="CHEBI:33019"/>
        <dbReference type="ChEBI" id="CHEBI:143553"/>
        <dbReference type="ChEBI" id="CHEBI:145694"/>
    </reaction>
</comment>
<dbReference type="InterPro" id="IPR000086">
    <property type="entry name" value="NUDIX_hydrolase_dom"/>
</dbReference>
<evidence type="ECO:0000256" key="2">
    <source>
        <dbReference type="ARBA" id="ARBA00005582"/>
    </source>
</evidence>
<organism evidence="18 19">
    <name type="scientific">Thalassolituus marinus</name>
    <dbReference type="NCBI Taxonomy" id="671053"/>
    <lineage>
        <taxon>Bacteria</taxon>
        <taxon>Pseudomonadati</taxon>
        <taxon>Pseudomonadota</taxon>
        <taxon>Gammaproteobacteria</taxon>
        <taxon>Oceanospirillales</taxon>
        <taxon>Oceanospirillaceae</taxon>
        <taxon>Thalassolituus</taxon>
    </lineage>
</organism>
<evidence type="ECO:0000313" key="18">
    <source>
        <dbReference type="EMBL" id="MCA6064929.1"/>
    </source>
</evidence>
<keyword evidence="7" id="KW-0378">Hydrolase</keyword>
<evidence type="ECO:0000256" key="9">
    <source>
        <dbReference type="ARBA" id="ARBA00023204"/>
    </source>
</evidence>
<evidence type="ECO:0000256" key="3">
    <source>
        <dbReference type="ARBA" id="ARBA00022457"/>
    </source>
</evidence>
<evidence type="ECO:0000313" key="19">
    <source>
        <dbReference type="Proteomes" id="UP000714380"/>
    </source>
</evidence>
<dbReference type="InterPro" id="IPR015797">
    <property type="entry name" value="NUDIX_hydrolase-like_dom_sf"/>
</dbReference>
<evidence type="ECO:0000256" key="12">
    <source>
        <dbReference type="ARBA" id="ARBA00038905"/>
    </source>
</evidence>
<keyword evidence="9" id="KW-0234">DNA repair</keyword>
<keyword evidence="19" id="KW-1185">Reference proteome</keyword>
<keyword evidence="8" id="KW-0460">Magnesium</keyword>
<name>A0ABS7ZT97_9GAMM</name>
<evidence type="ECO:0000256" key="15">
    <source>
        <dbReference type="ARBA" id="ARBA00041979"/>
    </source>
</evidence>
<keyword evidence="3" id="KW-0515">Mutator protein</keyword>
<dbReference type="Pfam" id="PF00293">
    <property type="entry name" value="NUDIX"/>
    <property type="match status" value="1"/>
</dbReference>
<evidence type="ECO:0000256" key="6">
    <source>
        <dbReference type="ARBA" id="ARBA00022763"/>
    </source>
</evidence>
<dbReference type="SUPFAM" id="SSF55811">
    <property type="entry name" value="Nudix"/>
    <property type="match status" value="1"/>
</dbReference>
<gene>
    <name evidence="18" type="ORF">I9W95_15075</name>
</gene>
<comment type="similarity">
    <text evidence="2">Belongs to the Nudix hydrolase family.</text>
</comment>
<feature type="domain" description="Nudix hydrolase" evidence="17">
    <location>
        <begin position="11"/>
        <end position="135"/>
    </location>
</feature>
<comment type="caution">
    <text evidence="18">The sequence shown here is derived from an EMBL/GenBank/DDBJ whole genome shotgun (WGS) entry which is preliminary data.</text>
</comment>
<accession>A0ABS7ZT97</accession>
<keyword evidence="4" id="KW-0235">DNA replication</keyword>
<evidence type="ECO:0000256" key="1">
    <source>
        <dbReference type="ARBA" id="ARBA00001946"/>
    </source>
</evidence>
<dbReference type="PANTHER" id="PTHR47707:SF1">
    <property type="entry name" value="NUDIX HYDROLASE FAMILY PROTEIN"/>
    <property type="match status" value="1"/>
</dbReference>
<dbReference type="EC" id="3.6.1.55" evidence="12"/>
<reference evidence="18 19" key="1">
    <citation type="submission" date="2020-12" db="EMBL/GenBank/DDBJ databases">
        <title>Novel Thalassolituus-related marine hydrocarbonoclastic bacteria mediated algae-derived hydrocarbons mineralization in twilight zone of the northern South China Sea.</title>
        <authorList>
            <person name="Dong C."/>
        </authorList>
    </citation>
    <scope>NUCLEOTIDE SEQUENCE [LARGE SCALE GENOMIC DNA]</scope>
    <source>
        <strain evidence="18 19">IMCC1826</strain>
    </source>
</reference>
<keyword evidence="6" id="KW-0227">DNA damage</keyword>
<evidence type="ECO:0000256" key="8">
    <source>
        <dbReference type="ARBA" id="ARBA00022842"/>
    </source>
</evidence>
<evidence type="ECO:0000256" key="4">
    <source>
        <dbReference type="ARBA" id="ARBA00022705"/>
    </source>
</evidence>
<evidence type="ECO:0000256" key="16">
    <source>
        <dbReference type="ARBA" id="ARBA00042798"/>
    </source>
</evidence>
<evidence type="ECO:0000256" key="11">
    <source>
        <dbReference type="ARBA" id="ARBA00036904"/>
    </source>
</evidence>
<dbReference type="PROSITE" id="PS51462">
    <property type="entry name" value="NUDIX"/>
    <property type="match status" value="1"/>
</dbReference>
<dbReference type="Proteomes" id="UP000714380">
    <property type="component" value="Unassembled WGS sequence"/>
</dbReference>
<comment type="catalytic activity">
    <reaction evidence="10">
        <text>8-oxo-dGTP + H2O = 8-oxo-dGMP + diphosphate + H(+)</text>
        <dbReference type="Rhea" id="RHEA:31575"/>
        <dbReference type="ChEBI" id="CHEBI:15377"/>
        <dbReference type="ChEBI" id="CHEBI:15378"/>
        <dbReference type="ChEBI" id="CHEBI:33019"/>
        <dbReference type="ChEBI" id="CHEBI:63224"/>
        <dbReference type="ChEBI" id="CHEBI:77896"/>
        <dbReference type="EC" id="3.6.1.55"/>
    </reaction>
</comment>
<dbReference type="EMBL" id="JAEDAH010000096">
    <property type="protein sequence ID" value="MCA6064929.1"/>
    <property type="molecule type" value="Genomic_DNA"/>
</dbReference>
<evidence type="ECO:0000259" key="17">
    <source>
        <dbReference type="PROSITE" id="PS51462"/>
    </source>
</evidence>
<dbReference type="PANTHER" id="PTHR47707">
    <property type="entry name" value="8-OXO-DGTP DIPHOSPHATASE"/>
    <property type="match status" value="1"/>
</dbReference>
<evidence type="ECO:0000256" key="10">
    <source>
        <dbReference type="ARBA" id="ARBA00035861"/>
    </source>
</evidence>
<keyword evidence="5" id="KW-0479">Metal-binding</keyword>
<evidence type="ECO:0000256" key="5">
    <source>
        <dbReference type="ARBA" id="ARBA00022723"/>
    </source>
</evidence>
<proteinExistence type="inferred from homology"/>
<sequence>MHDAALAGVGEFAPCVSFILLCEGQVLLEQRRADKAVDPGLIMIPGGHMEAGESQWQTLLREVAEELALTVTRASYICSLIHRTTETQLLHYYLVHEWQGDLCAQEAERVFWSPLASADELITGTDCIALAEALRLYG</sequence>
<evidence type="ECO:0000256" key="13">
    <source>
        <dbReference type="ARBA" id="ARBA00040794"/>
    </source>
</evidence>
<comment type="cofactor">
    <cofactor evidence="1">
        <name>Mg(2+)</name>
        <dbReference type="ChEBI" id="CHEBI:18420"/>
    </cofactor>
</comment>
<dbReference type="Gene3D" id="3.90.79.10">
    <property type="entry name" value="Nucleoside Triphosphate Pyrophosphohydrolase"/>
    <property type="match status" value="1"/>
</dbReference>
<evidence type="ECO:0000256" key="7">
    <source>
        <dbReference type="ARBA" id="ARBA00022801"/>
    </source>
</evidence>